<keyword evidence="3" id="KW-0677">Repeat</keyword>
<evidence type="ECO:0000313" key="9">
    <source>
        <dbReference type="Proteomes" id="UP001187531"/>
    </source>
</evidence>
<evidence type="ECO:0000256" key="2">
    <source>
        <dbReference type="ARBA" id="ARBA00022525"/>
    </source>
</evidence>
<organism evidence="8 9">
    <name type="scientific">Artemia franciscana</name>
    <name type="common">Brine shrimp</name>
    <name type="synonym">Artemia sanfranciscana</name>
    <dbReference type="NCBI Taxonomy" id="6661"/>
    <lineage>
        <taxon>Eukaryota</taxon>
        <taxon>Metazoa</taxon>
        <taxon>Ecdysozoa</taxon>
        <taxon>Arthropoda</taxon>
        <taxon>Crustacea</taxon>
        <taxon>Branchiopoda</taxon>
        <taxon>Anostraca</taxon>
        <taxon>Artemiidae</taxon>
        <taxon>Artemia</taxon>
    </lineage>
</organism>
<comment type="caution">
    <text evidence="8">The sequence shown here is derived from an EMBL/GenBank/DDBJ whole genome shotgun (WGS) entry which is preliminary data.</text>
</comment>
<dbReference type="Pfam" id="PF00086">
    <property type="entry name" value="Thyroglobulin_1"/>
    <property type="match status" value="2"/>
</dbReference>
<gene>
    <name evidence="8" type="ORF">QYM36_006444</name>
</gene>
<keyword evidence="4" id="KW-1015">Disulfide bond</keyword>
<evidence type="ECO:0000256" key="4">
    <source>
        <dbReference type="ARBA" id="ARBA00023157"/>
    </source>
</evidence>
<dbReference type="GO" id="GO:0005604">
    <property type="term" value="C:basement membrane"/>
    <property type="evidence" value="ECO:0007669"/>
    <property type="project" value="TreeGrafter"/>
</dbReference>
<dbReference type="Gene3D" id="4.10.800.10">
    <property type="entry name" value="Thyroglobulin type-1"/>
    <property type="match status" value="2"/>
</dbReference>
<feature type="signal peptide" evidence="6">
    <location>
        <begin position="1"/>
        <end position="17"/>
    </location>
</feature>
<evidence type="ECO:0000256" key="5">
    <source>
        <dbReference type="PROSITE-ProRule" id="PRU00500"/>
    </source>
</evidence>
<comment type="subcellular location">
    <subcellularLocation>
        <location evidence="1">Secreted</location>
    </subcellularLocation>
</comment>
<feature type="domain" description="Thyroglobulin type-1" evidence="7">
    <location>
        <begin position="136"/>
        <end position="196"/>
    </location>
</feature>
<evidence type="ECO:0000313" key="8">
    <source>
        <dbReference type="EMBL" id="KAK2717667.1"/>
    </source>
</evidence>
<dbReference type="SUPFAM" id="SSF57610">
    <property type="entry name" value="Thyroglobulin type-1 domain"/>
    <property type="match status" value="2"/>
</dbReference>
<evidence type="ECO:0000256" key="3">
    <source>
        <dbReference type="ARBA" id="ARBA00022737"/>
    </source>
</evidence>
<feature type="chain" id="PRO_5041688134" description="Thyroglobulin type-1 domain-containing protein" evidence="6">
    <location>
        <begin position="18"/>
        <end position="411"/>
    </location>
</feature>
<evidence type="ECO:0000256" key="6">
    <source>
        <dbReference type="SAM" id="SignalP"/>
    </source>
</evidence>
<dbReference type="Proteomes" id="UP001187531">
    <property type="component" value="Unassembled WGS sequence"/>
</dbReference>
<evidence type="ECO:0000259" key="7">
    <source>
        <dbReference type="PROSITE" id="PS51162"/>
    </source>
</evidence>
<accession>A0AA88I9C5</accession>
<dbReference type="GO" id="GO:0007160">
    <property type="term" value="P:cell-matrix adhesion"/>
    <property type="evidence" value="ECO:0007669"/>
    <property type="project" value="TreeGrafter"/>
</dbReference>
<dbReference type="PROSITE" id="PS51162">
    <property type="entry name" value="THYROGLOBULIN_1_2"/>
    <property type="match status" value="2"/>
</dbReference>
<comment type="caution">
    <text evidence="5">Lacks conserved residue(s) required for the propagation of feature annotation.</text>
</comment>
<dbReference type="AlphaFoldDB" id="A0AA88I9C5"/>
<keyword evidence="2" id="KW-0964">Secreted</keyword>
<proteinExistence type="predicted"/>
<dbReference type="InterPro" id="IPR051950">
    <property type="entry name" value="Dev_reg/Prot_inhib"/>
</dbReference>
<dbReference type="EMBL" id="JAVRJZ010000010">
    <property type="protein sequence ID" value="KAK2717667.1"/>
    <property type="molecule type" value="Genomic_DNA"/>
</dbReference>
<evidence type="ECO:0000256" key="1">
    <source>
        <dbReference type="ARBA" id="ARBA00004613"/>
    </source>
</evidence>
<dbReference type="PANTHER" id="PTHR12352">
    <property type="entry name" value="SECRETED MODULAR CALCIUM-BINDING PROTEIN"/>
    <property type="match status" value="1"/>
</dbReference>
<dbReference type="PANTHER" id="PTHR12352:SF3">
    <property type="entry name" value="NIDOGEN-2"/>
    <property type="match status" value="1"/>
</dbReference>
<reference evidence="8" key="1">
    <citation type="submission" date="2023-07" db="EMBL/GenBank/DDBJ databases">
        <title>Chromosome-level genome assembly of Artemia franciscana.</title>
        <authorList>
            <person name="Jo E."/>
        </authorList>
    </citation>
    <scope>NUCLEOTIDE SEQUENCE</scope>
    <source>
        <tissue evidence="8">Whole body</tissue>
    </source>
</reference>
<protein>
    <recommendedName>
        <fullName evidence="7">Thyroglobulin type-1 domain-containing protein</fullName>
    </recommendedName>
</protein>
<keyword evidence="9" id="KW-1185">Reference proteome</keyword>
<keyword evidence="6" id="KW-0732">Signal</keyword>
<dbReference type="InterPro" id="IPR000716">
    <property type="entry name" value="Thyroglobulin_1"/>
</dbReference>
<dbReference type="SMART" id="SM00211">
    <property type="entry name" value="TY"/>
    <property type="match status" value="2"/>
</dbReference>
<sequence>MFVNLLAFCLVFKFVNCLECPQDCSNIKCFNDFKPIDCPINTSYSPEGGYPCNCCPVCIRRVGESEECTESGEDLYNDFDQSGNGDNAEVYYGRISDSNANYGSPPTVIQGTKCLAGYKCELGVCGKGTSGNQERPLNCFAEKELQRFPINCNSDGTYSPVQCRGRDESTRCYCVDEANNRIYGTASYNDRGMMNCACSRKVAELQKNANRNDVTLHCDPFGNYEQLQCDDGICWCVNPLTLKVFSHSVRLDFARMLPCYNAETFGTKYLRRCESVNYARTKLEELLAKKSIKASFGRLSCDFDGGYGPVQCDFSTCKCSKKDNSLITPFQGTTQQQKDMTCLCARDTVILDGGGLFCDNGGLGNYNKDQPGFCSDENGNTFDGDTLVGCSPPNCPVHPVRYSVWQSGSCS</sequence>
<dbReference type="GO" id="GO:0005615">
    <property type="term" value="C:extracellular space"/>
    <property type="evidence" value="ECO:0007669"/>
    <property type="project" value="TreeGrafter"/>
</dbReference>
<dbReference type="InterPro" id="IPR036857">
    <property type="entry name" value="Thyroglobulin_1_sf"/>
</dbReference>
<feature type="domain" description="Thyroglobulin type-1" evidence="7">
    <location>
        <begin position="198"/>
        <end position="259"/>
    </location>
</feature>
<name>A0AA88I9C5_ARTSF</name>